<organism evidence="1 3">
    <name type="scientific">Didymodactylos carnosus</name>
    <dbReference type="NCBI Taxonomy" id="1234261"/>
    <lineage>
        <taxon>Eukaryota</taxon>
        <taxon>Metazoa</taxon>
        <taxon>Spiralia</taxon>
        <taxon>Gnathifera</taxon>
        <taxon>Rotifera</taxon>
        <taxon>Eurotatoria</taxon>
        <taxon>Bdelloidea</taxon>
        <taxon>Philodinida</taxon>
        <taxon>Philodinidae</taxon>
        <taxon>Didymodactylos</taxon>
    </lineage>
</organism>
<comment type="caution">
    <text evidence="1">The sequence shown here is derived from an EMBL/GenBank/DDBJ whole genome shotgun (WGS) entry which is preliminary data.</text>
</comment>
<dbReference type="EMBL" id="CAJOBC010004548">
    <property type="protein sequence ID" value="CAF3832233.1"/>
    <property type="molecule type" value="Genomic_DNA"/>
</dbReference>
<dbReference type="Proteomes" id="UP000663829">
    <property type="component" value="Unassembled WGS sequence"/>
</dbReference>
<dbReference type="OrthoDB" id="195843at2759"/>
<evidence type="ECO:0000313" key="3">
    <source>
        <dbReference type="Proteomes" id="UP000663829"/>
    </source>
</evidence>
<dbReference type="EMBL" id="CAJNOQ010004548">
    <property type="protein sequence ID" value="CAF1064323.1"/>
    <property type="molecule type" value="Genomic_DNA"/>
</dbReference>
<evidence type="ECO:0000313" key="2">
    <source>
        <dbReference type="EMBL" id="CAF3832233.1"/>
    </source>
</evidence>
<accession>A0A814LJY4</accession>
<reference evidence="1" key="1">
    <citation type="submission" date="2021-02" db="EMBL/GenBank/DDBJ databases">
        <authorList>
            <person name="Nowell W R."/>
        </authorList>
    </citation>
    <scope>NUCLEOTIDE SEQUENCE</scope>
</reference>
<sequence length="139" mass="17999">MFYYLWQAQTSQKRKNFQLHLFSDHHYRQQLQRVCFHAWLSYADYRKRKNMHKNRVHKYYQHHLVEKYYLNWRQCYTHRLNINQNQQRLNELQKQILLRWAFNNWKTYLDELAEERQTLKMAEQYYRRRLIVRAYDRMF</sequence>
<evidence type="ECO:0000313" key="1">
    <source>
        <dbReference type="EMBL" id="CAF1064323.1"/>
    </source>
</evidence>
<dbReference type="AlphaFoldDB" id="A0A814LJY4"/>
<protein>
    <recommendedName>
        <fullName evidence="4">SFI1</fullName>
    </recommendedName>
</protein>
<dbReference type="Proteomes" id="UP000681722">
    <property type="component" value="Unassembled WGS sequence"/>
</dbReference>
<proteinExistence type="predicted"/>
<keyword evidence="3" id="KW-1185">Reference proteome</keyword>
<evidence type="ECO:0008006" key="4">
    <source>
        <dbReference type="Google" id="ProtNLM"/>
    </source>
</evidence>
<name>A0A814LJY4_9BILA</name>
<gene>
    <name evidence="1" type="ORF">GPM918_LOCUS16945</name>
    <name evidence="2" type="ORF">SRO942_LOCUS16944</name>
</gene>